<gene>
    <name evidence="2" type="ORF">FHP25_35875</name>
</gene>
<dbReference type="Proteomes" id="UP000321638">
    <property type="component" value="Unassembled WGS sequence"/>
</dbReference>
<accession>A0A5C8P8N8</accession>
<protein>
    <submittedName>
        <fullName evidence="2">Uncharacterized protein</fullName>
    </submittedName>
</protein>
<dbReference type="RefSeq" id="WP_147851827.1">
    <property type="nucleotide sequence ID" value="NZ_VDUZ01000065.1"/>
</dbReference>
<dbReference type="AlphaFoldDB" id="A0A5C8P8N8"/>
<feature type="region of interest" description="Disordered" evidence="1">
    <location>
        <begin position="108"/>
        <end position="129"/>
    </location>
</feature>
<evidence type="ECO:0000256" key="1">
    <source>
        <dbReference type="SAM" id="MobiDB-lite"/>
    </source>
</evidence>
<keyword evidence="3" id="KW-1185">Reference proteome</keyword>
<reference evidence="2 3" key="1">
    <citation type="submission" date="2019-06" db="EMBL/GenBank/DDBJ databases">
        <title>New taxonomy in bacterial strain CC-CFT640, isolated from vineyard.</title>
        <authorList>
            <person name="Lin S.-Y."/>
            <person name="Tsai C.-F."/>
            <person name="Young C.-C."/>
        </authorList>
    </citation>
    <scope>NUCLEOTIDE SEQUENCE [LARGE SCALE GENOMIC DNA]</scope>
    <source>
        <strain evidence="2 3">CC-CFT640</strain>
    </source>
</reference>
<name>A0A5C8P8N8_9HYPH</name>
<sequence length="129" mass="14444">MADDKRSPLREQILDRAKAHMASHEVRAIEVPEWGCTIYWTPMTLIERETVRRRSQANGLADAAAHIIVMKAIDRDGHKLFDLDDKRVFLNQADSGVVQHIANAISDDRPLDEQVADAKKNSPTTDAAT</sequence>
<proteinExistence type="predicted"/>
<organism evidence="2 3">
    <name type="scientific">Vineibacter terrae</name>
    <dbReference type="NCBI Taxonomy" id="2586908"/>
    <lineage>
        <taxon>Bacteria</taxon>
        <taxon>Pseudomonadati</taxon>
        <taxon>Pseudomonadota</taxon>
        <taxon>Alphaproteobacteria</taxon>
        <taxon>Hyphomicrobiales</taxon>
        <taxon>Vineibacter</taxon>
    </lineage>
</organism>
<feature type="compositionally biased region" description="Basic and acidic residues" evidence="1">
    <location>
        <begin position="108"/>
        <end position="120"/>
    </location>
</feature>
<evidence type="ECO:0000313" key="3">
    <source>
        <dbReference type="Proteomes" id="UP000321638"/>
    </source>
</evidence>
<comment type="caution">
    <text evidence="2">The sequence shown here is derived from an EMBL/GenBank/DDBJ whole genome shotgun (WGS) entry which is preliminary data.</text>
</comment>
<dbReference type="EMBL" id="VDUZ01000065">
    <property type="protein sequence ID" value="TXL70103.1"/>
    <property type="molecule type" value="Genomic_DNA"/>
</dbReference>
<evidence type="ECO:0000313" key="2">
    <source>
        <dbReference type="EMBL" id="TXL70103.1"/>
    </source>
</evidence>